<evidence type="ECO:0000259" key="1">
    <source>
        <dbReference type="Pfam" id="PF03235"/>
    </source>
</evidence>
<accession>A0A450YRE0</accession>
<feature type="domain" description="GmrSD restriction endonucleases N-terminal" evidence="1">
    <location>
        <begin position="14"/>
        <end position="222"/>
    </location>
</feature>
<name>A0A450YRE0_9GAMM</name>
<dbReference type="Pfam" id="PF03235">
    <property type="entry name" value="GmrSD_N"/>
    <property type="match status" value="1"/>
</dbReference>
<evidence type="ECO:0000313" key="2">
    <source>
        <dbReference type="EMBL" id="VFK44062.1"/>
    </source>
</evidence>
<organism evidence="2">
    <name type="scientific">Candidatus Kentrum sp. TC</name>
    <dbReference type="NCBI Taxonomy" id="2126339"/>
    <lineage>
        <taxon>Bacteria</taxon>
        <taxon>Pseudomonadati</taxon>
        <taxon>Pseudomonadota</taxon>
        <taxon>Gammaproteobacteria</taxon>
        <taxon>Candidatus Kentrum</taxon>
    </lineage>
</organism>
<dbReference type="InterPro" id="IPR004919">
    <property type="entry name" value="GmrSD_N"/>
</dbReference>
<dbReference type="PANTHER" id="PTHR37292:SF2">
    <property type="entry name" value="DUF262 DOMAIN-CONTAINING PROTEIN"/>
    <property type="match status" value="1"/>
</dbReference>
<protein>
    <recommendedName>
        <fullName evidence="1">GmrSD restriction endonucleases N-terminal domain-containing protein</fullName>
    </recommendedName>
</protein>
<dbReference type="PANTHER" id="PTHR37292">
    <property type="entry name" value="VNG6097C"/>
    <property type="match status" value="1"/>
</dbReference>
<dbReference type="EMBL" id="CAADFT010000031">
    <property type="protein sequence ID" value="VFK44062.1"/>
    <property type="molecule type" value="Genomic_DNA"/>
</dbReference>
<proteinExistence type="predicted"/>
<sequence length="529" mass="61174">MKKAELTPTAQKIDNIINRIDEGDIKIPAFQRGYVWTQEQIIELLESIVARYPIGSVLLWKTSERLKSTRNIAGYRIPERDDAYPVNYTLDGQQRLASIYGVFSQQLEQEKDASGYNPNKDIFEIYYDFRKKRFLDKDSIEDTGKICIRLRSLLDVSTLISALSELDPQYHKSAQDLASQFLNYEIPLVTIENRSRDDVGIIFERINNTGARLTALDLMTAWTWTDDFHLLEACNLLSRELQEKGFGGIKKKTILQIVSAVIQDTTVSKAIINLSGEQVRENWPRITESVKRAIDFLSTDMSCLHIDFLPFTQQLIPLVKFFDLIQRPTPDQLRIMREYFWKTSFSNRYSTGQTNAKMDSDIALLKELREGDLKIFDNYRYTADGAVLKNTRFSKSNPITRAFLLLMARARPLDLLSGRKIDIGRSLARYNRKEYHHVFPKEFLESRGLASDKISCVLNFCFLSSDSNKKISNKSPSDYLFNSIPERDFTKILRSNLLPVSKRIFQENDYDDFLDKRSSEVLSKLDELT</sequence>
<gene>
    <name evidence="2" type="ORF">BECKTC1821E_GA0114239_10311</name>
</gene>
<reference evidence="2" key="1">
    <citation type="submission" date="2019-02" db="EMBL/GenBank/DDBJ databases">
        <authorList>
            <person name="Gruber-Vodicka R. H."/>
            <person name="Seah K. B. B."/>
        </authorList>
    </citation>
    <scope>NUCLEOTIDE SEQUENCE</scope>
    <source>
        <strain evidence="2">BECK_BZ125</strain>
    </source>
</reference>
<dbReference type="AlphaFoldDB" id="A0A450YRE0"/>